<evidence type="ECO:0000256" key="1">
    <source>
        <dbReference type="SAM" id="MobiDB-lite"/>
    </source>
</evidence>
<keyword evidence="3" id="KW-1185">Reference proteome</keyword>
<dbReference type="Proteomes" id="UP001604277">
    <property type="component" value="Unassembled WGS sequence"/>
</dbReference>
<name>A0ABD1S7V9_9LAMI</name>
<reference evidence="3" key="1">
    <citation type="submission" date="2024-07" db="EMBL/GenBank/DDBJ databases">
        <title>Two chromosome-level genome assemblies of Korean endemic species Abeliophyllum distichum and Forsythia ovata (Oleaceae).</title>
        <authorList>
            <person name="Jang H."/>
        </authorList>
    </citation>
    <scope>NUCLEOTIDE SEQUENCE [LARGE SCALE GENOMIC DNA]</scope>
</reference>
<gene>
    <name evidence="2" type="ORF">Fot_40591</name>
</gene>
<sequence>MDTKALAKSKRAHSLHHSKKHHPHQTSKVPSVSSATASGGKKQPGKQVAEKPQQSQSSRTLPSNWDRYEEEFVLDSENTAQGSSSQATDVVRKSKGADYVYLLSEAKAQSQGNYSSDIFSSLSDVLDDFTQGLGPLLSARGQSIMSWVADDSFKLEDMSTTSYEAPFLSLNLHTLAEQLAKAKVSERLFAEPDLLPPELIDELQEHNEDKHDLSQISYGTQTAETDDCASSLTREPEENTFKQPNRVATSSATTSTRDFSVPTAIDVNHIDDEIWHYKQIDQKSLPESISNVTVDSATMKSARFEAANAEAELDMLLDSFNENKFFESSTVTKRSNLSYVSQEDTSASFLEASSSVQLASAKSLTKGTLCDETCSDALPLSITLLTIYLRKHLMWLT</sequence>
<evidence type="ECO:0000313" key="2">
    <source>
        <dbReference type="EMBL" id="KAL2496834.1"/>
    </source>
</evidence>
<feature type="compositionally biased region" description="Basic residues" evidence="1">
    <location>
        <begin position="7"/>
        <end position="25"/>
    </location>
</feature>
<dbReference type="PANTHER" id="PTHR37260">
    <property type="entry name" value="PHOSPHORELAY PROTEIN"/>
    <property type="match status" value="1"/>
</dbReference>
<feature type="region of interest" description="Disordered" evidence="1">
    <location>
        <begin position="235"/>
        <end position="255"/>
    </location>
</feature>
<feature type="compositionally biased region" description="Polar residues" evidence="1">
    <location>
        <begin position="52"/>
        <end position="63"/>
    </location>
</feature>
<organism evidence="2 3">
    <name type="scientific">Forsythia ovata</name>
    <dbReference type="NCBI Taxonomy" id="205694"/>
    <lineage>
        <taxon>Eukaryota</taxon>
        <taxon>Viridiplantae</taxon>
        <taxon>Streptophyta</taxon>
        <taxon>Embryophyta</taxon>
        <taxon>Tracheophyta</taxon>
        <taxon>Spermatophyta</taxon>
        <taxon>Magnoliopsida</taxon>
        <taxon>eudicotyledons</taxon>
        <taxon>Gunneridae</taxon>
        <taxon>Pentapetalae</taxon>
        <taxon>asterids</taxon>
        <taxon>lamiids</taxon>
        <taxon>Lamiales</taxon>
        <taxon>Oleaceae</taxon>
        <taxon>Forsythieae</taxon>
        <taxon>Forsythia</taxon>
    </lineage>
</organism>
<dbReference type="AlphaFoldDB" id="A0ABD1S7V9"/>
<dbReference type="InterPro" id="IPR053342">
    <property type="entry name" value="Exosome_cofactor/PTGS_suppr"/>
</dbReference>
<evidence type="ECO:0000313" key="3">
    <source>
        <dbReference type="Proteomes" id="UP001604277"/>
    </source>
</evidence>
<comment type="caution">
    <text evidence="2">The sequence shown here is derived from an EMBL/GenBank/DDBJ whole genome shotgun (WGS) entry which is preliminary data.</text>
</comment>
<protein>
    <submittedName>
        <fullName evidence="2">Uncharacterized protein</fullName>
    </submittedName>
</protein>
<feature type="region of interest" description="Disordered" evidence="1">
    <location>
        <begin position="1"/>
        <end position="64"/>
    </location>
</feature>
<dbReference type="EMBL" id="JBFOLJ010000011">
    <property type="protein sequence ID" value="KAL2496834.1"/>
    <property type="molecule type" value="Genomic_DNA"/>
</dbReference>
<accession>A0ABD1S7V9</accession>
<dbReference type="PANTHER" id="PTHR37260:SF2">
    <property type="entry name" value="PROTEIN ECERIFERUM 16"/>
    <property type="match status" value="1"/>
</dbReference>
<proteinExistence type="predicted"/>